<dbReference type="GO" id="GO:0004540">
    <property type="term" value="F:RNA nuclease activity"/>
    <property type="evidence" value="ECO:0007669"/>
    <property type="project" value="InterPro"/>
</dbReference>
<dbReference type="GO" id="GO:0016787">
    <property type="term" value="F:hydrolase activity"/>
    <property type="evidence" value="ECO:0007669"/>
    <property type="project" value="UniProtKB-KW"/>
</dbReference>
<dbReference type="Gene3D" id="3.40.50.1010">
    <property type="entry name" value="5'-nuclease"/>
    <property type="match status" value="1"/>
</dbReference>
<evidence type="ECO:0000259" key="9">
    <source>
        <dbReference type="Pfam" id="PF01850"/>
    </source>
</evidence>
<keyword evidence="5 8" id="KW-0378">Hydrolase</keyword>
<evidence type="ECO:0000313" key="10">
    <source>
        <dbReference type="EMBL" id="VFJ53285.1"/>
    </source>
</evidence>
<dbReference type="InterPro" id="IPR022907">
    <property type="entry name" value="VapC_family"/>
</dbReference>
<gene>
    <name evidence="8" type="primary">vapC</name>
    <name evidence="10" type="ORF">BECKFW1821A_GA0114235_104114</name>
</gene>
<feature type="domain" description="PIN" evidence="9">
    <location>
        <begin position="3"/>
        <end position="115"/>
    </location>
</feature>
<reference evidence="10" key="1">
    <citation type="submission" date="2019-02" db="EMBL/GenBank/DDBJ databases">
        <authorList>
            <person name="Gruber-Vodicka R. H."/>
            <person name="Seah K. B. B."/>
        </authorList>
    </citation>
    <scope>NUCLEOTIDE SEQUENCE</scope>
    <source>
        <strain evidence="10">BECK_BZ15</strain>
    </source>
</reference>
<dbReference type="EMBL" id="CAADEW010000041">
    <property type="protein sequence ID" value="VFJ53285.1"/>
    <property type="molecule type" value="Genomic_DNA"/>
</dbReference>
<comment type="function">
    <text evidence="8">Toxic component of a toxin-antitoxin (TA) system. An RNase.</text>
</comment>
<evidence type="ECO:0000256" key="2">
    <source>
        <dbReference type="ARBA" id="ARBA00022649"/>
    </source>
</evidence>
<keyword evidence="3 8" id="KW-0540">Nuclease</keyword>
<evidence type="ECO:0000256" key="3">
    <source>
        <dbReference type="ARBA" id="ARBA00022722"/>
    </source>
</evidence>
<proteinExistence type="inferred from homology"/>
<sequence length="126" mass="14297">MMVLVDTCGWIEWFTAGTQVDLYEPYFQTIEAVIVPTSVQFELYKWVRREATEARALESIALTGQGNVVPLNTNIALLAADLALEHRLSFADAIIYATARHHRAMLVTSDEHFEGLSGVEYYPKRY</sequence>
<feature type="binding site" evidence="8">
    <location>
        <position position="92"/>
    </location>
    <ligand>
        <name>Mg(2+)</name>
        <dbReference type="ChEBI" id="CHEBI:18420"/>
    </ligand>
</feature>
<dbReference type="PANTHER" id="PTHR33653:SF1">
    <property type="entry name" value="RIBONUCLEASE VAPC2"/>
    <property type="match status" value="1"/>
</dbReference>
<dbReference type="PANTHER" id="PTHR33653">
    <property type="entry name" value="RIBONUCLEASE VAPC2"/>
    <property type="match status" value="1"/>
</dbReference>
<keyword evidence="8" id="KW-0800">Toxin</keyword>
<keyword evidence="4 8" id="KW-0479">Metal-binding</keyword>
<organism evidence="10">
    <name type="scientific">Candidatus Kentrum sp. FW</name>
    <dbReference type="NCBI Taxonomy" id="2126338"/>
    <lineage>
        <taxon>Bacteria</taxon>
        <taxon>Pseudomonadati</taxon>
        <taxon>Pseudomonadota</taxon>
        <taxon>Gammaproteobacteria</taxon>
        <taxon>Candidatus Kentrum</taxon>
    </lineage>
</organism>
<feature type="binding site" evidence="8">
    <location>
        <position position="6"/>
    </location>
    <ligand>
        <name>Mg(2+)</name>
        <dbReference type="ChEBI" id="CHEBI:18420"/>
    </ligand>
</feature>
<evidence type="ECO:0000256" key="8">
    <source>
        <dbReference type="HAMAP-Rule" id="MF_00265"/>
    </source>
</evidence>
<dbReference type="GO" id="GO:0000287">
    <property type="term" value="F:magnesium ion binding"/>
    <property type="evidence" value="ECO:0007669"/>
    <property type="project" value="UniProtKB-UniRule"/>
</dbReference>
<keyword evidence="2 8" id="KW-1277">Toxin-antitoxin system</keyword>
<dbReference type="InterPro" id="IPR050556">
    <property type="entry name" value="Type_II_TA_system_RNase"/>
</dbReference>
<dbReference type="InterPro" id="IPR002716">
    <property type="entry name" value="PIN_dom"/>
</dbReference>
<dbReference type="EC" id="3.1.-.-" evidence="8"/>
<protein>
    <recommendedName>
        <fullName evidence="8">Ribonuclease VapC</fullName>
        <shortName evidence="8">RNase VapC</shortName>
        <ecNumber evidence="8">3.1.-.-</ecNumber>
    </recommendedName>
    <alternativeName>
        <fullName evidence="8">Toxin VapC</fullName>
    </alternativeName>
</protein>
<evidence type="ECO:0000256" key="6">
    <source>
        <dbReference type="ARBA" id="ARBA00022842"/>
    </source>
</evidence>
<evidence type="ECO:0000256" key="5">
    <source>
        <dbReference type="ARBA" id="ARBA00022801"/>
    </source>
</evidence>
<dbReference type="CDD" id="cd18686">
    <property type="entry name" value="PIN_VapC-like"/>
    <property type="match status" value="1"/>
</dbReference>
<dbReference type="Pfam" id="PF01850">
    <property type="entry name" value="PIN"/>
    <property type="match status" value="1"/>
</dbReference>
<dbReference type="AlphaFoldDB" id="A0A450SIS4"/>
<keyword evidence="6 8" id="KW-0460">Magnesium</keyword>
<dbReference type="SUPFAM" id="SSF88723">
    <property type="entry name" value="PIN domain-like"/>
    <property type="match status" value="1"/>
</dbReference>
<name>A0A450SIS4_9GAMM</name>
<dbReference type="HAMAP" id="MF_00265">
    <property type="entry name" value="VapC_Nob1"/>
    <property type="match status" value="1"/>
</dbReference>
<dbReference type="InterPro" id="IPR029060">
    <property type="entry name" value="PIN-like_dom_sf"/>
</dbReference>
<accession>A0A450SIS4</accession>
<evidence type="ECO:0000256" key="4">
    <source>
        <dbReference type="ARBA" id="ARBA00022723"/>
    </source>
</evidence>
<evidence type="ECO:0000256" key="1">
    <source>
        <dbReference type="ARBA" id="ARBA00001946"/>
    </source>
</evidence>
<comment type="similarity">
    <text evidence="7 8">Belongs to the PINc/VapC protein family.</text>
</comment>
<comment type="cofactor">
    <cofactor evidence="1 8">
        <name>Mg(2+)</name>
        <dbReference type="ChEBI" id="CHEBI:18420"/>
    </cofactor>
</comment>
<dbReference type="GO" id="GO:0090729">
    <property type="term" value="F:toxin activity"/>
    <property type="evidence" value="ECO:0007669"/>
    <property type="project" value="UniProtKB-KW"/>
</dbReference>
<evidence type="ECO:0000256" key="7">
    <source>
        <dbReference type="ARBA" id="ARBA00038093"/>
    </source>
</evidence>